<evidence type="ECO:0000256" key="1">
    <source>
        <dbReference type="ARBA" id="ARBA00008959"/>
    </source>
</evidence>
<dbReference type="SUPFAM" id="SSF48019">
    <property type="entry name" value="post-AAA+ oligomerization domain-like"/>
    <property type="match status" value="1"/>
</dbReference>
<dbReference type="EMBL" id="AP027925">
    <property type="protein sequence ID" value="BED92989.1"/>
    <property type="molecule type" value="Genomic_DNA"/>
</dbReference>
<dbReference type="AlphaFoldDB" id="A0AA48I0C6"/>
<dbReference type="GO" id="GO:0017116">
    <property type="term" value="F:single-stranded DNA helicase activity"/>
    <property type="evidence" value="ECO:0007669"/>
    <property type="project" value="TreeGrafter"/>
</dbReference>
<dbReference type="GO" id="GO:0005524">
    <property type="term" value="F:ATP binding"/>
    <property type="evidence" value="ECO:0007669"/>
    <property type="project" value="UniProtKB-KW"/>
</dbReference>
<dbReference type="PANTHER" id="PTHR13779">
    <property type="entry name" value="WERNER HELICASE-INTERACTING PROTEIN 1 FAMILY MEMBER"/>
    <property type="match status" value="1"/>
</dbReference>
<dbReference type="InterPro" id="IPR003959">
    <property type="entry name" value="ATPase_AAA_core"/>
</dbReference>
<dbReference type="Gene3D" id="1.10.3710.10">
    <property type="entry name" value="DNA polymerase III clamp loader subunits, C-terminal domain"/>
    <property type="match status" value="1"/>
</dbReference>
<dbReference type="InterPro" id="IPR021886">
    <property type="entry name" value="MgsA_C"/>
</dbReference>
<gene>
    <name evidence="5" type="ORF">RsTaC01_0928</name>
</gene>
<dbReference type="SMART" id="SM00382">
    <property type="entry name" value="AAA"/>
    <property type="match status" value="1"/>
</dbReference>
<evidence type="ECO:0000256" key="2">
    <source>
        <dbReference type="ARBA" id="ARBA00022741"/>
    </source>
</evidence>
<comment type="similarity">
    <text evidence="1">Belongs to the AAA ATPase family. RarA/MGS1/WRNIP1 subfamily.</text>
</comment>
<dbReference type="InterPro" id="IPR051314">
    <property type="entry name" value="AAA_ATPase_RarA/MGS1/WRNIP1"/>
</dbReference>
<dbReference type="FunFam" id="1.20.272.10:FF:000001">
    <property type="entry name" value="Putative AAA family ATPase"/>
    <property type="match status" value="1"/>
</dbReference>
<dbReference type="GO" id="GO:0016887">
    <property type="term" value="F:ATP hydrolysis activity"/>
    <property type="evidence" value="ECO:0007669"/>
    <property type="project" value="InterPro"/>
</dbReference>
<feature type="domain" description="AAA+ ATPase" evidence="4">
    <location>
        <begin position="42"/>
        <end position="156"/>
    </location>
</feature>
<keyword evidence="3" id="KW-0067">ATP-binding</keyword>
<proteinExistence type="inferred from homology"/>
<dbReference type="SUPFAM" id="SSF52540">
    <property type="entry name" value="P-loop containing nucleoside triphosphate hydrolases"/>
    <property type="match status" value="1"/>
</dbReference>
<dbReference type="GO" id="GO:0006261">
    <property type="term" value="P:DNA-templated DNA replication"/>
    <property type="evidence" value="ECO:0007669"/>
    <property type="project" value="TreeGrafter"/>
</dbReference>
<dbReference type="Gene3D" id="3.40.50.300">
    <property type="entry name" value="P-loop containing nucleotide triphosphate hydrolases"/>
    <property type="match status" value="1"/>
</dbReference>
<dbReference type="Proteomes" id="UP001335720">
    <property type="component" value="Chromosome"/>
</dbReference>
<dbReference type="InterPro" id="IPR008921">
    <property type="entry name" value="DNA_pol3_clamp-load_cplx_C"/>
</dbReference>
<evidence type="ECO:0000259" key="4">
    <source>
        <dbReference type="SMART" id="SM00382"/>
    </source>
</evidence>
<dbReference type="InterPro" id="IPR027417">
    <property type="entry name" value="P-loop_NTPase"/>
</dbReference>
<organism evidence="5">
    <name type="scientific">Candidatus Paraimprobicoccus trichonymphae</name>
    <dbReference type="NCBI Taxonomy" id="3033793"/>
    <lineage>
        <taxon>Bacteria</taxon>
        <taxon>Bacillati</taxon>
        <taxon>Bacillota</taxon>
        <taxon>Clostridia</taxon>
        <taxon>Candidatus Paraimprobicoccus</taxon>
    </lineage>
</organism>
<dbReference type="CDD" id="cd00009">
    <property type="entry name" value="AAA"/>
    <property type="match status" value="1"/>
</dbReference>
<dbReference type="InterPro" id="IPR032423">
    <property type="entry name" value="AAA_assoc_2"/>
</dbReference>
<dbReference type="Gene3D" id="1.20.272.10">
    <property type="match status" value="1"/>
</dbReference>
<name>A0AA48I0C6_9FIRM</name>
<sequence>MKTFINKPLANLLSPTEISEIVGQGHLLDENKALRKIIESGKAVNLAFYGPPGTGKTTLAEIIAKNSQKMFKKLNCTIASTADIKEITSNLGTFQTTNSVLLYLDEIQYFNKKQQQILLKFIENGEITLIVSTTENPYFYIHSALLSRMTVFEFKLVSRNEIISSLNRAVLFLQKEYQNLSVTDRALEQISFACGGDVRKSLNILELAAISSNFSKIDLEIILQLSNKSSAKYDKKGDEHYNLLSAFQKSMRGSDPNAAIHYLARLLESGDLSSICRRLMTCVCEDVGLAHPQAIPFVKSCVDIAFQVGIPEARIALANAVIFVCFSPKSISAYNAINRAILDVKSGKSGSMPRHLKNKHCDGEDTEIKGQFYKYPHDFKHHFVEQQYLPDEIKKVKYYEFGENKIEQSFKKYWQKDC</sequence>
<dbReference type="Pfam" id="PF16193">
    <property type="entry name" value="AAA_assoc_2"/>
    <property type="match status" value="1"/>
</dbReference>
<dbReference type="Pfam" id="PF12002">
    <property type="entry name" value="MgsA_C"/>
    <property type="match status" value="1"/>
</dbReference>
<dbReference type="CDD" id="cd18139">
    <property type="entry name" value="HLD_clamp_RarA"/>
    <property type="match status" value="1"/>
</dbReference>
<dbReference type="Pfam" id="PF00004">
    <property type="entry name" value="AAA"/>
    <property type="match status" value="1"/>
</dbReference>
<accession>A0AA48I0C6</accession>
<dbReference type="KEGG" id="ptrh:RsTaC01_0928"/>
<reference evidence="5" key="1">
    <citation type="journal article" date="2023" name="ISME J.">
        <title>Emergence of putative energy parasites within Clostridia revealed by genome analysis of a novel endosymbiotic clade.</title>
        <authorList>
            <person name="Takahashi K."/>
            <person name="Kuwahara H."/>
            <person name="Horikawa Y."/>
            <person name="Izawa K."/>
            <person name="Kato D."/>
            <person name="Inagaki T."/>
            <person name="Yuki M."/>
            <person name="Ohkuma M."/>
            <person name="Hongoh Y."/>
        </authorList>
    </citation>
    <scope>NUCLEOTIDE SEQUENCE</scope>
    <source>
        <strain evidence="5">RsTa-C01</strain>
    </source>
</reference>
<dbReference type="Gene3D" id="1.10.8.60">
    <property type="match status" value="1"/>
</dbReference>
<dbReference type="GO" id="GO:0003677">
    <property type="term" value="F:DNA binding"/>
    <property type="evidence" value="ECO:0007669"/>
    <property type="project" value="InterPro"/>
</dbReference>
<dbReference type="InterPro" id="IPR003593">
    <property type="entry name" value="AAA+_ATPase"/>
</dbReference>
<evidence type="ECO:0000313" key="5">
    <source>
        <dbReference type="EMBL" id="BED92989.1"/>
    </source>
</evidence>
<protein>
    <submittedName>
        <fullName evidence="5">Replication-associated recombination protein A</fullName>
    </submittedName>
</protein>
<evidence type="ECO:0000256" key="3">
    <source>
        <dbReference type="ARBA" id="ARBA00022840"/>
    </source>
</evidence>
<dbReference type="GO" id="GO:0000731">
    <property type="term" value="P:DNA synthesis involved in DNA repair"/>
    <property type="evidence" value="ECO:0007669"/>
    <property type="project" value="TreeGrafter"/>
</dbReference>
<dbReference type="GO" id="GO:0008047">
    <property type="term" value="F:enzyme activator activity"/>
    <property type="evidence" value="ECO:0007669"/>
    <property type="project" value="TreeGrafter"/>
</dbReference>
<dbReference type="PANTHER" id="PTHR13779:SF7">
    <property type="entry name" value="ATPASE WRNIP1"/>
    <property type="match status" value="1"/>
</dbReference>
<keyword evidence="2" id="KW-0547">Nucleotide-binding</keyword>